<dbReference type="PIRSF" id="PIRSF004505">
    <property type="entry name" value="MT_bac"/>
    <property type="match status" value="1"/>
</dbReference>
<keyword evidence="4 7" id="KW-0808">Transferase</keyword>
<dbReference type="GO" id="GO:0005737">
    <property type="term" value="C:cytoplasm"/>
    <property type="evidence" value="ECO:0007669"/>
    <property type="project" value="UniProtKB-SubCell"/>
</dbReference>
<comment type="caution">
    <text evidence="8">The sequence shown here is derived from an EMBL/GenBank/DDBJ whole genome shotgun (WGS) entry which is preliminary data.</text>
</comment>
<dbReference type="SUPFAM" id="SSF75217">
    <property type="entry name" value="alpha/beta knot"/>
    <property type="match status" value="1"/>
</dbReference>
<dbReference type="NCBIfam" id="NF000985">
    <property type="entry name" value="PRK00103.1-3"/>
    <property type="match status" value="1"/>
</dbReference>
<dbReference type="AlphaFoldDB" id="A0A4Q0I2W3"/>
<dbReference type="CDD" id="cd18081">
    <property type="entry name" value="RlmH-like"/>
    <property type="match status" value="1"/>
</dbReference>
<dbReference type="HAMAP" id="MF_00658">
    <property type="entry name" value="23SrRNA_methyltr_H"/>
    <property type="match status" value="1"/>
</dbReference>
<keyword evidence="9" id="KW-1185">Reference proteome</keyword>
<evidence type="ECO:0000256" key="6">
    <source>
        <dbReference type="ARBA" id="ARBA00038303"/>
    </source>
</evidence>
<feature type="binding site" evidence="7">
    <location>
        <position position="76"/>
    </location>
    <ligand>
        <name>S-adenosyl-L-methionine</name>
        <dbReference type="ChEBI" id="CHEBI:59789"/>
    </ligand>
</feature>
<evidence type="ECO:0000256" key="3">
    <source>
        <dbReference type="ARBA" id="ARBA00022603"/>
    </source>
</evidence>
<dbReference type="Gene3D" id="3.40.1280.10">
    <property type="match status" value="1"/>
</dbReference>
<keyword evidence="2 7" id="KW-0698">rRNA processing</keyword>
<dbReference type="PANTHER" id="PTHR33603">
    <property type="entry name" value="METHYLTRANSFERASE"/>
    <property type="match status" value="1"/>
</dbReference>
<dbReference type="Pfam" id="PF02590">
    <property type="entry name" value="SPOUT_MTase"/>
    <property type="match status" value="1"/>
</dbReference>
<dbReference type="NCBIfam" id="TIGR00246">
    <property type="entry name" value="tRNA_RlmH_YbeA"/>
    <property type="match status" value="1"/>
</dbReference>
<evidence type="ECO:0000313" key="8">
    <source>
        <dbReference type="EMBL" id="RXE58015.1"/>
    </source>
</evidence>
<feature type="binding site" evidence="7">
    <location>
        <position position="108"/>
    </location>
    <ligand>
        <name>S-adenosyl-L-methionine</name>
        <dbReference type="ChEBI" id="CHEBI:59789"/>
    </ligand>
</feature>
<keyword evidence="1 7" id="KW-0963">Cytoplasm</keyword>
<sequence length="159" mass="18105">MKITIIAVGKLKEKYLRDGINEYTKRLSKFCNLEIIEVSDEQAPDNLSSLQEEQVKKREGERIIKRLKEGAALIVLDVCGKKLSSEELARKIDSFFISGKSNITFVIGGSLGLDKDLLNMADFRLSLSDMTFPHQLARLILLEQVYRSFKIINGEPYHK</sequence>
<dbReference type="RefSeq" id="WP_069195354.1">
    <property type="nucleotide sequence ID" value="NZ_RLII01000027.1"/>
</dbReference>
<dbReference type="InterPro" id="IPR029026">
    <property type="entry name" value="tRNA_m1G_MTases_N"/>
</dbReference>
<keyword evidence="3 7" id="KW-0489">Methyltransferase</keyword>
<comment type="catalytic activity">
    <reaction evidence="7">
        <text>pseudouridine(1915) in 23S rRNA + S-adenosyl-L-methionine = N(3)-methylpseudouridine(1915) in 23S rRNA + S-adenosyl-L-homocysteine + H(+)</text>
        <dbReference type="Rhea" id="RHEA:42752"/>
        <dbReference type="Rhea" id="RHEA-COMP:10221"/>
        <dbReference type="Rhea" id="RHEA-COMP:10222"/>
        <dbReference type="ChEBI" id="CHEBI:15378"/>
        <dbReference type="ChEBI" id="CHEBI:57856"/>
        <dbReference type="ChEBI" id="CHEBI:59789"/>
        <dbReference type="ChEBI" id="CHEBI:65314"/>
        <dbReference type="ChEBI" id="CHEBI:74486"/>
        <dbReference type="EC" id="2.1.1.177"/>
    </reaction>
</comment>
<name>A0A4Q0I2W3_9FIRM</name>
<comment type="subunit">
    <text evidence="7">Homodimer.</text>
</comment>
<dbReference type="Proteomes" id="UP000289166">
    <property type="component" value="Unassembled WGS sequence"/>
</dbReference>
<protein>
    <recommendedName>
        <fullName evidence="7">Ribosomal RNA large subunit methyltransferase H</fullName>
        <ecNumber evidence="7">2.1.1.177</ecNumber>
    </recommendedName>
    <alternativeName>
        <fullName evidence="7">23S rRNA (pseudouridine1915-N3)-methyltransferase</fullName>
    </alternativeName>
    <alternativeName>
        <fullName evidence="7">23S rRNA m3Psi1915 methyltransferase</fullName>
    </alternativeName>
    <alternativeName>
        <fullName evidence="7">rRNA (pseudouridine-N3-)-methyltransferase RlmH</fullName>
    </alternativeName>
</protein>
<evidence type="ECO:0000256" key="4">
    <source>
        <dbReference type="ARBA" id="ARBA00022679"/>
    </source>
</evidence>
<feature type="binding site" evidence="7">
    <location>
        <begin position="127"/>
        <end position="132"/>
    </location>
    <ligand>
        <name>S-adenosyl-L-methionine</name>
        <dbReference type="ChEBI" id="CHEBI:59789"/>
    </ligand>
</feature>
<dbReference type="OrthoDB" id="9806643at2"/>
<comment type="similarity">
    <text evidence="6 7">Belongs to the RNA methyltransferase RlmH family.</text>
</comment>
<evidence type="ECO:0000313" key="9">
    <source>
        <dbReference type="Proteomes" id="UP000289166"/>
    </source>
</evidence>
<evidence type="ECO:0000256" key="2">
    <source>
        <dbReference type="ARBA" id="ARBA00022552"/>
    </source>
</evidence>
<accession>A0A4Q0I2W3</accession>
<dbReference type="EC" id="2.1.1.177" evidence="7"/>
<keyword evidence="5 7" id="KW-0949">S-adenosyl-L-methionine</keyword>
<dbReference type="GO" id="GO:0070038">
    <property type="term" value="F:rRNA (pseudouridine-N3-)-methyltransferase activity"/>
    <property type="evidence" value="ECO:0007669"/>
    <property type="project" value="UniProtKB-UniRule"/>
</dbReference>
<evidence type="ECO:0000256" key="1">
    <source>
        <dbReference type="ARBA" id="ARBA00022490"/>
    </source>
</evidence>
<evidence type="ECO:0000256" key="5">
    <source>
        <dbReference type="ARBA" id="ARBA00022691"/>
    </source>
</evidence>
<dbReference type="PANTHER" id="PTHR33603:SF1">
    <property type="entry name" value="RIBOSOMAL RNA LARGE SUBUNIT METHYLTRANSFERASE H"/>
    <property type="match status" value="1"/>
</dbReference>
<dbReference type="EMBL" id="RLII01000027">
    <property type="protein sequence ID" value="RXE58015.1"/>
    <property type="molecule type" value="Genomic_DNA"/>
</dbReference>
<gene>
    <name evidence="7 8" type="primary">rlmH</name>
    <name evidence="8" type="ORF">EFD62_14640</name>
</gene>
<dbReference type="InterPro" id="IPR003742">
    <property type="entry name" value="RlmH-like"/>
</dbReference>
<comment type="subcellular location">
    <subcellularLocation>
        <location evidence="7">Cytoplasm</location>
    </subcellularLocation>
</comment>
<dbReference type="NCBIfam" id="NF000986">
    <property type="entry name" value="PRK00103.1-4"/>
    <property type="match status" value="1"/>
</dbReference>
<comment type="function">
    <text evidence="7">Specifically methylates the pseudouridine at position 1915 (m3Psi1915) in 23S rRNA.</text>
</comment>
<evidence type="ECO:0000256" key="7">
    <source>
        <dbReference type="HAMAP-Rule" id="MF_00658"/>
    </source>
</evidence>
<proteinExistence type="inferred from homology"/>
<reference evidence="9" key="1">
    <citation type="submission" date="2018-11" db="EMBL/GenBank/DDBJ databases">
        <title>Genome sequencing of a novel mesophilic and cellulolytic organism within the genus Hungateiclostridium.</title>
        <authorList>
            <person name="Rettenmaier R."/>
            <person name="Liebl W."/>
            <person name="Zverlov V."/>
        </authorList>
    </citation>
    <scope>NUCLEOTIDE SEQUENCE [LARGE SCALE GENOMIC DNA]</scope>
    <source>
        <strain evidence="9">N2K1</strain>
    </source>
</reference>
<dbReference type="InterPro" id="IPR029028">
    <property type="entry name" value="Alpha/beta_knot_MTases"/>
</dbReference>
<organism evidence="8 9">
    <name type="scientific">Acetivibrio mesophilus</name>
    <dbReference type="NCBI Taxonomy" id="2487273"/>
    <lineage>
        <taxon>Bacteria</taxon>
        <taxon>Bacillati</taxon>
        <taxon>Bacillota</taxon>
        <taxon>Clostridia</taxon>
        <taxon>Eubacteriales</taxon>
        <taxon>Oscillospiraceae</taxon>
        <taxon>Acetivibrio</taxon>
    </lineage>
</organism>